<accession>A0A1Q3A0L2</accession>
<reference evidence="4 5" key="1">
    <citation type="submission" date="2016-08" db="EMBL/GenBank/DDBJ databases">
        <title>Draft genome sequence of allopolyploid Zygosaccharomyces rouxii.</title>
        <authorList>
            <person name="Watanabe J."/>
            <person name="Uehara K."/>
            <person name="Mogi Y."/>
            <person name="Tsukioka Y."/>
        </authorList>
    </citation>
    <scope>NUCLEOTIDE SEQUENCE [LARGE SCALE GENOMIC DNA]</scope>
    <source>
        <strain evidence="4 5">NBRC 110957</strain>
    </source>
</reference>
<dbReference type="GO" id="GO:0033314">
    <property type="term" value="P:mitotic DNA replication checkpoint signaling"/>
    <property type="evidence" value="ECO:0007669"/>
    <property type="project" value="TreeGrafter"/>
</dbReference>
<feature type="compositionally biased region" description="Basic and acidic residues" evidence="3">
    <location>
        <begin position="302"/>
        <end position="320"/>
    </location>
</feature>
<dbReference type="Pfam" id="PF04005">
    <property type="entry name" value="Hus1"/>
    <property type="match status" value="1"/>
</dbReference>
<dbReference type="GO" id="GO:0000724">
    <property type="term" value="P:double-strand break repair via homologous recombination"/>
    <property type="evidence" value="ECO:0007669"/>
    <property type="project" value="TreeGrafter"/>
</dbReference>
<dbReference type="PANTHER" id="PTHR12900">
    <property type="entry name" value="MITOTIC AND DNA DAMAGE CHECKPOINT PROTEIN HUS1"/>
    <property type="match status" value="1"/>
</dbReference>
<feature type="region of interest" description="Disordered" evidence="3">
    <location>
        <begin position="290"/>
        <end position="320"/>
    </location>
</feature>
<comment type="subcellular location">
    <subcellularLocation>
        <location evidence="1">Nucleus</location>
    </subcellularLocation>
</comment>
<dbReference type="GO" id="GO:0031573">
    <property type="term" value="P:mitotic intra-S DNA damage checkpoint signaling"/>
    <property type="evidence" value="ECO:0007669"/>
    <property type="project" value="TreeGrafter"/>
</dbReference>
<comment type="caution">
    <text evidence="4">The sequence shown here is derived from an EMBL/GenBank/DDBJ whole genome shotgun (WGS) entry which is preliminary data.</text>
</comment>
<dbReference type="GO" id="GO:0035861">
    <property type="term" value="C:site of double-strand break"/>
    <property type="evidence" value="ECO:0007669"/>
    <property type="project" value="TreeGrafter"/>
</dbReference>
<name>A0A1Q3A0L2_ZYGRO</name>
<dbReference type="InterPro" id="IPR007150">
    <property type="entry name" value="HUS1/Mec3"/>
</dbReference>
<dbReference type="Proteomes" id="UP000187013">
    <property type="component" value="Unassembled WGS sequence"/>
</dbReference>
<evidence type="ECO:0000256" key="2">
    <source>
        <dbReference type="ARBA" id="ARBA00023242"/>
    </source>
</evidence>
<dbReference type="eggNOG" id="ENOG502RA7D">
    <property type="taxonomic scope" value="Eukaryota"/>
</dbReference>
<dbReference type="PANTHER" id="PTHR12900:SF0">
    <property type="entry name" value="CHECKPOINT PROTEIN"/>
    <property type="match status" value="1"/>
</dbReference>
<evidence type="ECO:0008006" key="6">
    <source>
        <dbReference type="Google" id="ProtNLM"/>
    </source>
</evidence>
<dbReference type="GO" id="GO:0006289">
    <property type="term" value="P:nucleotide-excision repair"/>
    <property type="evidence" value="ECO:0007669"/>
    <property type="project" value="TreeGrafter"/>
</dbReference>
<dbReference type="GO" id="GO:0044778">
    <property type="term" value="P:meiotic DNA integrity checkpoint signaling"/>
    <property type="evidence" value="ECO:0007669"/>
    <property type="project" value="TreeGrafter"/>
</dbReference>
<protein>
    <recommendedName>
        <fullName evidence="6">Checkpoint protein</fullName>
    </recommendedName>
</protein>
<evidence type="ECO:0000313" key="4">
    <source>
        <dbReference type="EMBL" id="GAV49219.1"/>
    </source>
</evidence>
<keyword evidence="2" id="KW-0539">Nucleus</keyword>
<sequence length="434" mass="48404">MRIKLIVNGCEVPEDYQLLKTTISTVATLRKTAVLRFNSERLSIISTPKSTSNTSSTILHGDNGQLWCSIPRDVFRQYTVVSQRELNAITMECNCDSLLSAFKRYEKVIARRSSSEMVIKLQAMPELNLAVNAASGSNGNSGEAAKSNPVCALGISFEEILHTMGDEDKNGYSGSNGANAGAFGSKKTIMHSFKVPVRLMSRVQDVRIKEPMVSGAQLSMYKLPPYSSEFGAGFSNFIRRVDRYTSVNHIRLSAINKKDALGHETNRLKLVINELDWHLQVCWNGPLTPLVPEDMPPQASQDDGRRPISRRETAAEDTDDSMRIDESTVLDAAHHDVLNSLPENDVELMDVSAVVEQAERESAQTHEVMIKIKDWKVCHKLYDAFEELILAISHNESCVLHCSLDRGSVDEGEDPDKPREKGQIIYYMARSKLI</sequence>
<proteinExistence type="predicted"/>
<evidence type="ECO:0000313" key="5">
    <source>
        <dbReference type="Proteomes" id="UP000187013"/>
    </source>
</evidence>
<evidence type="ECO:0000256" key="3">
    <source>
        <dbReference type="SAM" id="MobiDB-lite"/>
    </source>
</evidence>
<dbReference type="EMBL" id="BDGX01000014">
    <property type="protein sequence ID" value="GAV49219.1"/>
    <property type="molecule type" value="Genomic_DNA"/>
</dbReference>
<dbReference type="GO" id="GO:0030896">
    <property type="term" value="C:checkpoint clamp complex"/>
    <property type="evidence" value="ECO:0007669"/>
    <property type="project" value="InterPro"/>
</dbReference>
<dbReference type="AlphaFoldDB" id="A0A1Q3A0L2"/>
<evidence type="ECO:0000256" key="1">
    <source>
        <dbReference type="ARBA" id="ARBA00004123"/>
    </source>
</evidence>
<dbReference type="OrthoDB" id="419537at2759"/>
<dbReference type="GO" id="GO:0000723">
    <property type="term" value="P:telomere maintenance"/>
    <property type="evidence" value="ECO:0007669"/>
    <property type="project" value="TreeGrafter"/>
</dbReference>
<organism evidence="4 5">
    <name type="scientific">Zygosaccharomyces rouxii</name>
    <dbReference type="NCBI Taxonomy" id="4956"/>
    <lineage>
        <taxon>Eukaryota</taxon>
        <taxon>Fungi</taxon>
        <taxon>Dikarya</taxon>
        <taxon>Ascomycota</taxon>
        <taxon>Saccharomycotina</taxon>
        <taxon>Saccharomycetes</taxon>
        <taxon>Saccharomycetales</taxon>
        <taxon>Saccharomycetaceae</taxon>
        <taxon>Zygosaccharomyces</taxon>
    </lineage>
</organism>
<dbReference type="Gene3D" id="3.70.10.10">
    <property type="match status" value="1"/>
</dbReference>
<gene>
    <name evidence="4" type="ORF">ZYGR_0N06260</name>
</gene>